<organism evidence="7 8">
    <name type="scientific">Rhodotorula diobovata</name>
    <dbReference type="NCBI Taxonomy" id="5288"/>
    <lineage>
        <taxon>Eukaryota</taxon>
        <taxon>Fungi</taxon>
        <taxon>Dikarya</taxon>
        <taxon>Basidiomycota</taxon>
        <taxon>Pucciniomycotina</taxon>
        <taxon>Microbotryomycetes</taxon>
        <taxon>Sporidiobolales</taxon>
        <taxon>Sporidiobolaceae</taxon>
        <taxon>Rhodotorula</taxon>
    </lineage>
</organism>
<accession>A0A5C5FT64</accession>
<evidence type="ECO:0000313" key="7">
    <source>
        <dbReference type="EMBL" id="TNY20087.1"/>
    </source>
</evidence>
<protein>
    <submittedName>
        <fullName evidence="7">Proteophosphoglycan ppg4</fullName>
    </submittedName>
</protein>
<name>A0A5C5FT64_9BASI</name>
<evidence type="ECO:0000256" key="5">
    <source>
        <dbReference type="SAM" id="MobiDB-lite"/>
    </source>
</evidence>
<sequence>MGLNIVHWLGAFLLFAAMALLIVVSVSAPIWDNVGYLKGYINGVSTTWGNWGVCTSNGCSSASLGYDKDFLRTATGFDGAGNAIVSGLSKTLILAPICAGLTAIALLFALSTHLVMGILASLAALLALIATVVFLGLSLGFFLTARQRVNNNYPNSDLSVSSMVWLVVAACGCQLVAALTVCFTRSRRSRKARDAEFSTVPAMRSTGHQEPVTDYYASSAAPTSTSAGSTGPLVGDNTYSTAGHNNTTYAAPVGAYNTAETAPVEPMGATTTSGANGHWWKRS</sequence>
<proteinExistence type="predicted"/>
<evidence type="ECO:0000256" key="3">
    <source>
        <dbReference type="ARBA" id="ARBA00022989"/>
    </source>
</evidence>
<evidence type="ECO:0000256" key="4">
    <source>
        <dbReference type="ARBA" id="ARBA00023136"/>
    </source>
</evidence>
<comment type="subcellular location">
    <subcellularLocation>
        <location evidence="1">Membrane</location>
        <topology evidence="1">Multi-pass membrane protein</topology>
    </subcellularLocation>
</comment>
<evidence type="ECO:0000313" key="8">
    <source>
        <dbReference type="Proteomes" id="UP000311382"/>
    </source>
</evidence>
<feature type="transmembrane region" description="Helical" evidence="6">
    <location>
        <begin position="12"/>
        <end position="31"/>
    </location>
</feature>
<dbReference type="Pfam" id="PF06687">
    <property type="entry name" value="SUR7"/>
    <property type="match status" value="1"/>
</dbReference>
<keyword evidence="8" id="KW-1185">Reference proteome</keyword>
<dbReference type="STRING" id="5288.A0A5C5FT64"/>
<keyword evidence="2 6" id="KW-0812">Transmembrane</keyword>
<reference evidence="7 8" key="1">
    <citation type="submission" date="2019-03" db="EMBL/GenBank/DDBJ databases">
        <title>Rhodosporidium diobovatum UCD-FST 08-225 genome sequencing, assembly, and annotation.</title>
        <authorList>
            <person name="Fakankun I.U."/>
            <person name="Fristensky B."/>
            <person name="Levin D.B."/>
        </authorList>
    </citation>
    <scope>NUCLEOTIDE SEQUENCE [LARGE SCALE GENOMIC DNA]</scope>
    <source>
        <strain evidence="7 8">UCD-FST 08-225</strain>
    </source>
</reference>
<dbReference type="GO" id="GO:0035838">
    <property type="term" value="C:growing cell tip"/>
    <property type="evidence" value="ECO:0007669"/>
    <property type="project" value="TreeGrafter"/>
</dbReference>
<keyword evidence="4 6" id="KW-0472">Membrane</keyword>
<dbReference type="EMBL" id="SOZI01000076">
    <property type="protein sequence ID" value="TNY20087.1"/>
    <property type="molecule type" value="Genomic_DNA"/>
</dbReference>
<dbReference type="AlphaFoldDB" id="A0A5C5FT64"/>
<dbReference type="InterPro" id="IPR051380">
    <property type="entry name" value="pH-response_reg_palI/RIM9"/>
</dbReference>
<keyword evidence="3 6" id="KW-1133">Transmembrane helix</keyword>
<feature type="transmembrane region" description="Helical" evidence="6">
    <location>
        <begin position="122"/>
        <end position="143"/>
    </location>
</feature>
<evidence type="ECO:0000256" key="2">
    <source>
        <dbReference type="ARBA" id="ARBA00022692"/>
    </source>
</evidence>
<feature type="region of interest" description="Disordered" evidence="5">
    <location>
        <begin position="262"/>
        <end position="283"/>
    </location>
</feature>
<feature type="transmembrane region" description="Helical" evidence="6">
    <location>
        <begin position="92"/>
        <end position="110"/>
    </location>
</feature>
<dbReference type="GO" id="GO:0032153">
    <property type="term" value="C:cell division site"/>
    <property type="evidence" value="ECO:0007669"/>
    <property type="project" value="TreeGrafter"/>
</dbReference>
<feature type="transmembrane region" description="Helical" evidence="6">
    <location>
        <begin position="163"/>
        <end position="183"/>
    </location>
</feature>
<dbReference type="PANTHER" id="PTHR28013">
    <property type="entry name" value="PROTEIN DCV1-RELATED"/>
    <property type="match status" value="1"/>
</dbReference>
<dbReference type="Proteomes" id="UP000311382">
    <property type="component" value="Unassembled WGS sequence"/>
</dbReference>
<gene>
    <name evidence="7" type="ORF">DMC30DRAFT_270738</name>
</gene>
<evidence type="ECO:0000256" key="6">
    <source>
        <dbReference type="SAM" id="Phobius"/>
    </source>
</evidence>
<dbReference type="OrthoDB" id="2354757at2759"/>
<comment type="caution">
    <text evidence="7">The sequence shown here is derived from an EMBL/GenBank/DDBJ whole genome shotgun (WGS) entry which is preliminary data.</text>
</comment>
<evidence type="ECO:0000256" key="1">
    <source>
        <dbReference type="ARBA" id="ARBA00004141"/>
    </source>
</evidence>
<dbReference type="GO" id="GO:0005886">
    <property type="term" value="C:plasma membrane"/>
    <property type="evidence" value="ECO:0007669"/>
    <property type="project" value="InterPro"/>
</dbReference>
<dbReference type="PANTHER" id="PTHR28013:SF3">
    <property type="entry name" value="PROTEIN DCV1-RELATED"/>
    <property type="match status" value="1"/>
</dbReference>
<dbReference type="InterPro" id="IPR009571">
    <property type="entry name" value="SUR7/Rim9-like_fungi"/>
</dbReference>